<comment type="caution">
    <text evidence="3">The sequence shown here is derived from an EMBL/GenBank/DDBJ whole genome shotgun (WGS) entry which is preliminary data.</text>
</comment>
<gene>
    <name evidence="3" type="ORF">AJ80_01246</name>
</gene>
<dbReference type="STRING" id="1447883.A0A2B7Z0V9"/>
<feature type="region of interest" description="Disordered" evidence="1">
    <location>
        <begin position="57"/>
        <end position="77"/>
    </location>
</feature>
<dbReference type="OrthoDB" id="2423701at2759"/>
<feature type="compositionally biased region" description="Acidic residues" evidence="1">
    <location>
        <begin position="901"/>
        <end position="917"/>
    </location>
</feature>
<proteinExistence type="predicted"/>
<keyword evidence="4" id="KW-1185">Reference proteome</keyword>
<feature type="domain" description="DUF4470" evidence="2">
    <location>
        <begin position="186"/>
        <end position="254"/>
    </location>
</feature>
<organism evidence="3 4">
    <name type="scientific">Polytolypa hystricis (strain UAMH7299)</name>
    <dbReference type="NCBI Taxonomy" id="1447883"/>
    <lineage>
        <taxon>Eukaryota</taxon>
        <taxon>Fungi</taxon>
        <taxon>Dikarya</taxon>
        <taxon>Ascomycota</taxon>
        <taxon>Pezizomycotina</taxon>
        <taxon>Eurotiomycetes</taxon>
        <taxon>Eurotiomycetidae</taxon>
        <taxon>Onygenales</taxon>
        <taxon>Onygenales incertae sedis</taxon>
        <taxon>Polytolypa</taxon>
    </lineage>
</organism>
<evidence type="ECO:0000259" key="2">
    <source>
        <dbReference type="Pfam" id="PF14737"/>
    </source>
</evidence>
<protein>
    <recommendedName>
        <fullName evidence="2">DUF4470 domain-containing protein</fullName>
    </recommendedName>
</protein>
<reference evidence="3 4" key="1">
    <citation type="submission" date="2017-10" db="EMBL/GenBank/DDBJ databases">
        <title>Comparative genomics in systemic dimorphic fungi from Ajellomycetaceae.</title>
        <authorList>
            <person name="Munoz J.F."/>
            <person name="Mcewen J.G."/>
            <person name="Clay O.K."/>
            <person name="Cuomo C.A."/>
        </authorList>
    </citation>
    <scope>NUCLEOTIDE SEQUENCE [LARGE SCALE GENOMIC DNA]</scope>
    <source>
        <strain evidence="3 4">UAMH7299</strain>
    </source>
</reference>
<dbReference type="InterPro" id="IPR027974">
    <property type="entry name" value="DUF4470"/>
</dbReference>
<evidence type="ECO:0000256" key="1">
    <source>
        <dbReference type="SAM" id="MobiDB-lite"/>
    </source>
</evidence>
<dbReference type="Pfam" id="PF13414">
    <property type="entry name" value="TPR_11"/>
    <property type="match status" value="1"/>
</dbReference>
<dbReference type="InterPro" id="IPR011990">
    <property type="entry name" value="TPR-like_helical_dom_sf"/>
</dbReference>
<dbReference type="Pfam" id="PF14737">
    <property type="entry name" value="DUF4470"/>
    <property type="match status" value="1"/>
</dbReference>
<dbReference type="SUPFAM" id="SSF48452">
    <property type="entry name" value="TPR-like"/>
    <property type="match status" value="1"/>
</dbReference>
<feature type="compositionally biased region" description="Acidic residues" evidence="1">
    <location>
        <begin position="58"/>
        <end position="74"/>
    </location>
</feature>
<dbReference type="Proteomes" id="UP000224634">
    <property type="component" value="Unassembled WGS sequence"/>
</dbReference>
<accession>A0A2B7Z0V9</accession>
<feature type="compositionally biased region" description="Low complexity" evidence="1">
    <location>
        <begin position="891"/>
        <end position="900"/>
    </location>
</feature>
<name>A0A2B7Z0V9_POLH7</name>
<dbReference type="EMBL" id="PDNA01000010">
    <property type="protein sequence ID" value="PGH27060.1"/>
    <property type="molecule type" value="Genomic_DNA"/>
</dbReference>
<dbReference type="AlphaFoldDB" id="A0A2B7Z0V9"/>
<sequence>MGISTAIDAYKTATDFDPDDPLIWYNLSGAYYEAGLYEDCINACIKAIGMLEEKGSLVEEDGSDEEDGADEESGSDWKDMLTREDHIRLENLRFRLLATYLHTHQWELALGIIHATGRPHTAKLRTWFWTFIQESSVWEELPDEKDARRKAMMDLPRYRPAIANTSQPILHGRDIARTQYDDDSAVSSDDQFSVFFAEIGDARHLYATLIGIAARCQKNAESNKKTYHLVINDVKPHALARDLIILHLLFQLSEVVDSISAKTVPILSTIYFVFASTILPRYAYDQIQNSIVVLLDDILLEYRNSGDRLASCLLILPDELQAIINVLLSWRGPRYRHYTTEDVIALTAEDAVGCEDTVDILNRIPECILEYELYHSTALLYPPSSFLHAHESQLNEILTAHGNNVDSAIPGVRNHLKRHWEVNVTALDDEEPSANSFPTDPFTLAYTLYKETGIQRPSNPTRLYDHVAQFFSEVAKAIKILDGKFTIELSIGDFATVLEKQRYRLDGRPENSPRLYDRIHLGNLPDYVGGSLTSFLYAIPLCKSHRGSYITSHCLKNASLWADVDSFNKEYLLLKDQETVERVMQVQKVSGQFDRRDECDSYLWDYTHWQPTVTSQRALYSLASEDELATWLCAVFFKIVIPPLRSRPSPMVVESPLNLATFLRLLAYLHDVGYPKQWLGMALATILENNETENITLPDTKLQRLRDDEYTNSNVLLSAAPYTAELSTLTVLYQRLLPFAVITPNLTAPHNIYEYTVTFPSLVEIDTHSPVLSLVFTSAEHTKNAALHRDLKLPSCLTIDMSQVSVDEKQPLSDLFEEGIVVVTTFKWDRAELSATFWMRNLVIEGMIWKSEEHWHCRLWRTDDWSPASSFVAVSNDFVSRGRAWADALPSDSESSSSFDDNPESEDQEEVPLLDRL</sequence>
<dbReference type="Gene3D" id="1.25.40.10">
    <property type="entry name" value="Tetratricopeptide repeat domain"/>
    <property type="match status" value="1"/>
</dbReference>
<evidence type="ECO:0000313" key="3">
    <source>
        <dbReference type="EMBL" id="PGH27060.1"/>
    </source>
</evidence>
<evidence type="ECO:0000313" key="4">
    <source>
        <dbReference type="Proteomes" id="UP000224634"/>
    </source>
</evidence>
<feature type="region of interest" description="Disordered" evidence="1">
    <location>
        <begin position="888"/>
        <end position="917"/>
    </location>
</feature>